<proteinExistence type="predicted"/>
<organism evidence="2 3">
    <name type="scientific">Meganyctiphanes norvegica</name>
    <name type="common">Northern krill</name>
    <name type="synonym">Thysanopoda norvegica</name>
    <dbReference type="NCBI Taxonomy" id="48144"/>
    <lineage>
        <taxon>Eukaryota</taxon>
        <taxon>Metazoa</taxon>
        <taxon>Ecdysozoa</taxon>
        <taxon>Arthropoda</taxon>
        <taxon>Crustacea</taxon>
        <taxon>Multicrustacea</taxon>
        <taxon>Malacostraca</taxon>
        <taxon>Eumalacostraca</taxon>
        <taxon>Eucarida</taxon>
        <taxon>Euphausiacea</taxon>
        <taxon>Euphausiidae</taxon>
        <taxon>Meganyctiphanes</taxon>
    </lineage>
</organism>
<sequence length="241" mass="27479">MARDLKFAQWQHRPTHYIKLRHMTTTANQKSETFSLLHIALLAFGITVVISPAKFVNKAHIIECPNKAIVERDIYRRQEIEDAMEIKRTACISMPSVSECEETWDQESGWTPYNPIETMINREITRPPPPGLMGKSGRRAWRQTEIERIRRQKEGLPFDDLEYPDNTLTASTSFVFLSGKTSMLDSSTLERDGSKSSLTASKCNLAMRADQPLRRPKALLQKKASRLAANIFNGALEDSQR</sequence>
<dbReference type="AlphaFoldDB" id="A0AAV2QCK6"/>
<gene>
    <name evidence="2" type="ORF">MNOR_LOCUS9658</name>
</gene>
<evidence type="ECO:0000313" key="3">
    <source>
        <dbReference type="Proteomes" id="UP001497623"/>
    </source>
</evidence>
<dbReference type="Proteomes" id="UP001497623">
    <property type="component" value="Unassembled WGS sequence"/>
</dbReference>
<keyword evidence="1" id="KW-0812">Transmembrane</keyword>
<name>A0AAV2QCK6_MEGNR</name>
<keyword evidence="1" id="KW-0472">Membrane</keyword>
<accession>A0AAV2QCK6</accession>
<evidence type="ECO:0000256" key="1">
    <source>
        <dbReference type="SAM" id="Phobius"/>
    </source>
</evidence>
<comment type="caution">
    <text evidence="2">The sequence shown here is derived from an EMBL/GenBank/DDBJ whole genome shotgun (WGS) entry which is preliminary data.</text>
</comment>
<evidence type="ECO:0000313" key="2">
    <source>
        <dbReference type="EMBL" id="CAL4074963.1"/>
    </source>
</evidence>
<keyword evidence="1" id="KW-1133">Transmembrane helix</keyword>
<reference evidence="2 3" key="1">
    <citation type="submission" date="2024-05" db="EMBL/GenBank/DDBJ databases">
        <authorList>
            <person name="Wallberg A."/>
        </authorList>
    </citation>
    <scope>NUCLEOTIDE SEQUENCE [LARGE SCALE GENOMIC DNA]</scope>
</reference>
<dbReference type="EMBL" id="CAXKWB010004703">
    <property type="protein sequence ID" value="CAL4074963.1"/>
    <property type="molecule type" value="Genomic_DNA"/>
</dbReference>
<feature type="non-terminal residue" evidence="2">
    <location>
        <position position="241"/>
    </location>
</feature>
<protein>
    <submittedName>
        <fullName evidence="2">Uncharacterized protein</fullName>
    </submittedName>
</protein>
<keyword evidence="3" id="KW-1185">Reference proteome</keyword>
<feature type="transmembrane region" description="Helical" evidence="1">
    <location>
        <begin position="33"/>
        <end position="53"/>
    </location>
</feature>